<dbReference type="EMBL" id="CP013387">
    <property type="protein sequence ID" value="AOJ03908.1"/>
    <property type="molecule type" value="Genomic_DNA"/>
</dbReference>
<proteinExistence type="predicted"/>
<protein>
    <submittedName>
        <fullName evidence="1">Uncharacterized protein</fullName>
    </submittedName>
</protein>
<evidence type="ECO:0000313" key="2">
    <source>
        <dbReference type="Proteomes" id="UP000062519"/>
    </source>
</evidence>
<evidence type="ECO:0000313" key="1">
    <source>
        <dbReference type="EMBL" id="AOJ03908.1"/>
    </source>
</evidence>
<keyword evidence="2" id="KW-1185">Reference proteome</keyword>
<gene>
    <name evidence="1" type="ORF">WS70_18545</name>
</gene>
<organism evidence="1 2">
    <name type="scientific">Burkholderia mayonis</name>
    <dbReference type="NCBI Taxonomy" id="1385591"/>
    <lineage>
        <taxon>Bacteria</taxon>
        <taxon>Pseudomonadati</taxon>
        <taxon>Pseudomonadota</taxon>
        <taxon>Betaproteobacteria</taxon>
        <taxon>Burkholderiales</taxon>
        <taxon>Burkholderiaceae</taxon>
        <taxon>Burkholderia</taxon>
        <taxon>pseudomallei group</taxon>
    </lineage>
</organism>
<dbReference type="AlphaFoldDB" id="A0A1B4FJV7"/>
<accession>A0A1B4FJV7</accession>
<sequence length="62" mass="6263">MAIAFTSCGKGCDCTHCGAARISIAALPDAARGSTALAGGVRRPQSLGGPRAFADTMRQQIV</sequence>
<name>A0A1B4FJV7_9BURK</name>
<dbReference type="KEGG" id="buu:WS70_18545"/>
<dbReference type="RefSeq" id="WP_059598605.1">
    <property type="nucleotide sequence ID" value="NZ_CP013387.1"/>
</dbReference>
<dbReference type="Proteomes" id="UP000062519">
    <property type="component" value="Chromosome 2"/>
</dbReference>
<reference evidence="1 2" key="1">
    <citation type="submission" date="2015-12" db="EMBL/GenBank/DDBJ databases">
        <title>Diversity of Burkholderia near neighbor genomes.</title>
        <authorList>
            <person name="Sahl J."/>
            <person name="Wagner D."/>
            <person name="Keim P."/>
        </authorList>
    </citation>
    <scope>NUCLEOTIDE SEQUENCE [LARGE SCALE GENOMIC DNA]</scope>
    <source>
        <strain evidence="1 2">BDU6</strain>
    </source>
</reference>